<proteinExistence type="predicted"/>
<keyword evidence="1 4" id="KW-0378">Hydrolase</keyword>
<keyword evidence="5" id="KW-1185">Reference proteome</keyword>
<dbReference type="GO" id="GO:0016787">
    <property type="term" value="F:hydrolase activity"/>
    <property type="evidence" value="ECO:0007669"/>
    <property type="project" value="UniProtKB-KW"/>
</dbReference>
<dbReference type="OrthoDB" id="9803916at2"/>
<dbReference type="Pfam" id="PF07521">
    <property type="entry name" value="RMMBL"/>
    <property type="match status" value="1"/>
</dbReference>
<feature type="domain" description="Metallo-beta-lactamase" evidence="2">
    <location>
        <begin position="11"/>
        <end position="240"/>
    </location>
</feature>
<dbReference type="GO" id="GO:0004521">
    <property type="term" value="F:RNA endonuclease activity"/>
    <property type="evidence" value="ECO:0007669"/>
    <property type="project" value="TreeGrafter"/>
</dbReference>
<organism evidence="4 5">
    <name type="scientific">Exilibacterium tricleocarpae</name>
    <dbReference type="NCBI Taxonomy" id="2591008"/>
    <lineage>
        <taxon>Bacteria</taxon>
        <taxon>Pseudomonadati</taxon>
        <taxon>Pseudomonadota</taxon>
        <taxon>Gammaproteobacteria</taxon>
        <taxon>Cellvibrionales</taxon>
        <taxon>Cellvibrionaceae</taxon>
        <taxon>Exilibacterium</taxon>
    </lineage>
</organism>
<dbReference type="InterPro" id="IPR001279">
    <property type="entry name" value="Metallo-B-lactamas"/>
</dbReference>
<evidence type="ECO:0000313" key="5">
    <source>
        <dbReference type="Proteomes" id="UP000319732"/>
    </source>
</evidence>
<dbReference type="PANTHER" id="PTHR11203">
    <property type="entry name" value="CLEAVAGE AND POLYADENYLATION SPECIFICITY FACTOR FAMILY MEMBER"/>
    <property type="match status" value="1"/>
</dbReference>
<dbReference type="AlphaFoldDB" id="A0A545TVB0"/>
<dbReference type="InterPro" id="IPR050698">
    <property type="entry name" value="MBL"/>
</dbReference>
<dbReference type="PANTHER" id="PTHR11203:SF37">
    <property type="entry name" value="INTEGRATOR COMPLEX SUBUNIT 11"/>
    <property type="match status" value="1"/>
</dbReference>
<dbReference type="Gene3D" id="3.40.50.10890">
    <property type="match status" value="1"/>
</dbReference>
<dbReference type="EMBL" id="VHSG01000008">
    <property type="protein sequence ID" value="TQV81152.1"/>
    <property type="molecule type" value="Genomic_DNA"/>
</dbReference>
<comment type="caution">
    <text evidence="4">The sequence shown here is derived from an EMBL/GenBank/DDBJ whole genome shotgun (WGS) entry which is preliminary data.</text>
</comment>
<evidence type="ECO:0000259" key="2">
    <source>
        <dbReference type="SMART" id="SM00849"/>
    </source>
</evidence>
<dbReference type="Pfam" id="PF00753">
    <property type="entry name" value="Lactamase_B"/>
    <property type="match status" value="1"/>
</dbReference>
<evidence type="ECO:0000313" key="4">
    <source>
        <dbReference type="EMBL" id="TQV81152.1"/>
    </source>
</evidence>
<dbReference type="InterPro" id="IPR011108">
    <property type="entry name" value="RMMBL"/>
</dbReference>
<dbReference type="Pfam" id="PF10996">
    <property type="entry name" value="Beta-Casp"/>
    <property type="match status" value="1"/>
</dbReference>
<accession>A0A545TVB0</accession>
<dbReference type="InterPro" id="IPR022712">
    <property type="entry name" value="Beta_Casp"/>
</dbReference>
<dbReference type="SMART" id="SM01027">
    <property type="entry name" value="Beta-Casp"/>
    <property type="match status" value="1"/>
</dbReference>
<name>A0A545TVB0_9GAMM</name>
<sequence length="451" mass="49492">MQFLGAAETVTGSKYLLSCRDTHILVDCGLYQGTKNYRQRNWQQLPVAEDQISAIVLTHAHIDHSGYIPALVKRGFRGPVYCSEGTLALCEILLPDAGYLQEEDARYANKHRVSKHHPALPLFTEQDARRALRVFRPAIYHESVALGDGMTLQFSPAGHIIGACSARITAAGRSVVFSGDIGRPNDPVMCAPAPLDKTDYLIVESTYGDRRHAPVDPMASLKAVINRTVKRGGVVLIPAFAVGRAQMILYLLQELMATEAIPRVPVHLNSPMALAATEVFNRFHSEHKLSAQDCRQIVDNTHFVGSVEESKALVNQVYPSIIISASGMASGGRVIHHLKALVGDHRNSVVFVGFQAPGTRGDALVKGADAVKMHGHYYDVNAEIVDIEGLSAHADYREIIDWLQPLREEPPRHTFVTHGEKAAADSLRLHLQDQLGWSASVPEYLDSVVLD</sequence>
<dbReference type="SMART" id="SM00849">
    <property type="entry name" value="Lactamase_B"/>
    <property type="match status" value="1"/>
</dbReference>
<gene>
    <name evidence="4" type="ORF">FKG94_08565</name>
</gene>
<dbReference type="Gene3D" id="3.60.15.10">
    <property type="entry name" value="Ribonuclease Z/Hydroxyacylglutathione hydrolase-like"/>
    <property type="match status" value="1"/>
</dbReference>
<evidence type="ECO:0000256" key="1">
    <source>
        <dbReference type="ARBA" id="ARBA00022801"/>
    </source>
</evidence>
<dbReference type="InterPro" id="IPR036866">
    <property type="entry name" value="RibonucZ/Hydroxyglut_hydro"/>
</dbReference>
<reference evidence="4 5" key="1">
    <citation type="submission" date="2019-06" db="EMBL/GenBank/DDBJ databases">
        <title>Whole genome sequence for Cellvibrionaceae sp. R142.</title>
        <authorList>
            <person name="Wang G."/>
        </authorList>
    </citation>
    <scope>NUCLEOTIDE SEQUENCE [LARGE SCALE GENOMIC DNA]</scope>
    <source>
        <strain evidence="4 5">R142</strain>
    </source>
</reference>
<protein>
    <submittedName>
        <fullName evidence="4">MBL fold metallo-hydrolase</fullName>
    </submittedName>
</protein>
<feature type="domain" description="Beta-Casp" evidence="3">
    <location>
        <begin position="245"/>
        <end position="364"/>
    </location>
</feature>
<evidence type="ECO:0000259" key="3">
    <source>
        <dbReference type="SMART" id="SM01027"/>
    </source>
</evidence>
<dbReference type="SUPFAM" id="SSF56281">
    <property type="entry name" value="Metallo-hydrolase/oxidoreductase"/>
    <property type="match status" value="1"/>
</dbReference>
<dbReference type="Proteomes" id="UP000319732">
    <property type="component" value="Unassembled WGS sequence"/>
</dbReference>
<dbReference type="CDD" id="cd16295">
    <property type="entry name" value="TTHA0252-CPSF-like_MBL-fold"/>
    <property type="match status" value="1"/>
</dbReference>